<accession>A1D0S7</accession>
<dbReference type="AlphaFoldDB" id="A1D0S7"/>
<dbReference type="SUPFAM" id="SSF51735">
    <property type="entry name" value="NAD(P)-binding Rossmann-fold domains"/>
    <property type="match status" value="1"/>
</dbReference>
<gene>
    <name evidence="4" type="ORF">NFIA_041750</name>
</gene>
<evidence type="ECO:0000256" key="2">
    <source>
        <dbReference type="ARBA" id="ARBA00023002"/>
    </source>
</evidence>
<reference evidence="5" key="1">
    <citation type="journal article" date="2008" name="PLoS Genet.">
        <title>Genomic islands in the pathogenic filamentous fungus Aspergillus fumigatus.</title>
        <authorList>
            <person name="Fedorova N.D."/>
            <person name="Khaldi N."/>
            <person name="Joardar V.S."/>
            <person name="Maiti R."/>
            <person name="Amedeo P."/>
            <person name="Anderson M.J."/>
            <person name="Crabtree J."/>
            <person name="Silva J.C."/>
            <person name="Badger J.H."/>
            <person name="Albarraq A."/>
            <person name="Angiuoli S."/>
            <person name="Bussey H."/>
            <person name="Bowyer P."/>
            <person name="Cotty P.J."/>
            <person name="Dyer P.S."/>
            <person name="Egan A."/>
            <person name="Galens K."/>
            <person name="Fraser-Liggett C.M."/>
            <person name="Haas B.J."/>
            <person name="Inman J.M."/>
            <person name="Kent R."/>
            <person name="Lemieux S."/>
            <person name="Malavazi I."/>
            <person name="Orvis J."/>
            <person name="Roemer T."/>
            <person name="Ronning C.M."/>
            <person name="Sundaram J.P."/>
            <person name="Sutton G."/>
            <person name="Turner G."/>
            <person name="Venter J.C."/>
            <person name="White O.R."/>
            <person name="Whitty B.R."/>
            <person name="Youngman P."/>
            <person name="Wolfe K.H."/>
            <person name="Goldman G.H."/>
            <person name="Wortman J.R."/>
            <person name="Jiang B."/>
            <person name="Denning D.W."/>
            <person name="Nierman W.C."/>
        </authorList>
    </citation>
    <scope>NUCLEOTIDE SEQUENCE [LARGE SCALE GENOMIC DNA]</scope>
    <source>
        <strain evidence="5">ATCC 1020 / DSM 3700 / CBS 544.65 / FGSC A1164 / JCM 1740 / NRRL 181 / WB 181</strain>
    </source>
</reference>
<dbReference type="eggNOG" id="ENOG502SH6N">
    <property type="taxonomic scope" value="Eukaryota"/>
</dbReference>
<dbReference type="InterPro" id="IPR036291">
    <property type="entry name" value="NAD(P)-bd_dom_sf"/>
</dbReference>
<sequence length="338" mass="37190">MDIKDTFRRIQQNVLKATVYSTQNKHSNTILRCLSIGSVYGHRGWASSVIVAALIDSGAPIKVLCRPGSDISTLPDSVAKIAVDLANQEKVIAALQDVDIVISLVGHEGVTRQLGLVNAIPKTKVQLFVPSDLAARYDEQGLRIPVNHAKDEVERAARAAGIPVTVVLTGNFAEAMGVDRHNNRIIFTGESEHKALNLCTRPYVAAAYASIFASTPIDQIKDRTIALSEIRATGSEIVSMLTEQHGSRTRSRHESTDSINELVETSVATGSNFALAFYCRKIWGTGQQTQMMGEDFWEVKGYQKASLHDLIVRGRLQEYRQLPPAVLEFFESHFEQCA</sequence>
<evidence type="ECO:0000313" key="5">
    <source>
        <dbReference type="Proteomes" id="UP000006702"/>
    </source>
</evidence>
<dbReference type="HOGENOM" id="CLU_078277_0_0_1"/>
<dbReference type="Proteomes" id="UP000006702">
    <property type="component" value="Unassembled WGS sequence"/>
</dbReference>
<evidence type="ECO:0000313" key="4">
    <source>
        <dbReference type="EMBL" id="EAW24597.1"/>
    </source>
</evidence>
<dbReference type="VEuPathDB" id="FungiDB:NFIA_041750"/>
<dbReference type="GeneID" id="4592389"/>
<dbReference type="KEGG" id="nfi:NFIA_041750"/>
<dbReference type="Pfam" id="PF05368">
    <property type="entry name" value="NmrA"/>
    <property type="match status" value="1"/>
</dbReference>
<keyword evidence="5" id="KW-1185">Reference proteome</keyword>
<keyword evidence="1" id="KW-0521">NADP</keyword>
<protein>
    <submittedName>
        <fullName evidence="4">NmrA-like family protein</fullName>
    </submittedName>
</protein>
<name>A1D0S7_NEOFI</name>
<dbReference type="InterPro" id="IPR051609">
    <property type="entry name" value="NmrA/Isoflavone_reductase-like"/>
</dbReference>
<dbReference type="InterPro" id="IPR008030">
    <property type="entry name" value="NmrA-like"/>
</dbReference>
<dbReference type="GO" id="GO:0016491">
    <property type="term" value="F:oxidoreductase activity"/>
    <property type="evidence" value="ECO:0007669"/>
    <property type="project" value="UniProtKB-KW"/>
</dbReference>
<dbReference type="OMA" id="YCRKIWG"/>
<dbReference type="EMBL" id="DS027686">
    <property type="protein sequence ID" value="EAW24597.1"/>
    <property type="molecule type" value="Genomic_DNA"/>
</dbReference>
<evidence type="ECO:0000256" key="1">
    <source>
        <dbReference type="ARBA" id="ARBA00022857"/>
    </source>
</evidence>
<organism evidence="4 5">
    <name type="scientific">Neosartorya fischeri (strain ATCC 1020 / DSM 3700 / CBS 544.65 / FGSC A1164 / JCM 1740 / NRRL 181 / WB 181)</name>
    <name type="common">Aspergillus fischerianus</name>
    <dbReference type="NCBI Taxonomy" id="331117"/>
    <lineage>
        <taxon>Eukaryota</taxon>
        <taxon>Fungi</taxon>
        <taxon>Dikarya</taxon>
        <taxon>Ascomycota</taxon>
        <taxon>Pezizomycotina</taxon>
        <taxon>Eurotiomycetes</taxon>
        <taxon>Eurotiomycetidae</taxon>
        <taxon>Eurotiales</taxon>
        <taxon>Aspergillaceae</taxon>
        <taxon>Aspergillus</taxon>
        <taxon>Aspergillus subgen. Fumigati</taxon>
    </lineage>
</organism>
<dbReference type="PANTHER" id="PTHR47706">
    <property type="entry name" value="NMRA-LIKE FAMILY PROTEIN"/>
    <property type="match status" value="1"/>
</dbReference>
<dbReference type="Gene3D" id="3.40.50.720">
    <property type="entry name" value="NAD(P)-binding Rossmann-like Domain"/>
    <property type="match status" value="1"/>
</dbReference>
<evidence type="ECO:0000259" key="3">
    <source>
        <dbReference type="Pfam" id="PF05368"/>
    </source>
</evidence>
<dbReference type="RefSeq" id="XP_001266494.1">
    <property type="nucleotide sequence ID" value="XM_001266493.1"/>
</dbReference>
<dbReference type="OrthoDB" id="5283654at2759"/>
<feature type="domain" description="NmrA-like" evidence="3">
    <location>
        <begin position="41"/>
        <end position="244"/>
    </location>
</feature>
<proteinExistence type="predicted"/>
<dbReference type="PANTHER" id="PTHR47706:SF9">
    <property type="entry name" value="NMRA-LIKE DOMAIN-CONTAINING PROTEIN-RELATED"/>
    <property type="match status" value="1"/>
</dbReference>
<keyword evidence="2" id="KW-0560">Oxidoreductase</keyword>